<feature type="compositionally biased region" description="Polar residues" evidence="2">
    <location>
        <begin position="368"/>
        <end position="383"/>
    </location>
</feature>
<accession>A0A7K6Q345</accession>
<evidence type="ECO:0000256" key="2">
    <source>
        <dbReference type="SAM" id="MobiDB-lite"/>
    </source>
</evidence>
<feature type="region of interest" description="Disordered" evidence="2">
    <location>
        <begin position="413"/>
        <end position="435"/>
    </location>
</feature>
<feature type="compositionally biased region" description="Low complexity" evidence="2">
    <location>
        <begin position="764"/>
        <end position="775"/>
    </location>
</feature>
<feature type="region of interest" description="Disordered" evidence="2">
    <location>
        <begin position="502"/>
        <end position="603"/>
    </location>
</feature>
<keyword evidence="4" id="KW-1185">Reference proteome</keyword>
<protein>
    <submittedName>
        <fullName evidence="3">CCD73 protein</fullName>
    </submittedName>
</protein>
<feature type="compositionally biased region" description="Basic and acidic residues" evidence="2">
    <location>
        <begin position="502"/>
        <end position="512"/>
    </location>
</feature>
<dbReference type="Proteomes" id="UP000542689">
    <property type="component" value="Unassembled WGS sequence"/>
</dbReference>
<evidence type="ECO:0000313" key="4">
    <source>
        <dbReference type="Proteomes" id="UP000542689"/>
    </source>
</evidence>
<feature type="coiled-coil region" evidence="1">
    <location>
        <begin position="41"/>
        <end position="68"/>
    </location>
</feature>
<comment type="caution">
    <text evidence="3">The sequence shown here is derived from an EMBL/GenBank/DDBJ whole genome shotgun (WGS) entry which is preliminary data.</text>
</comment>
<name>A0A7K6Q345_9CORV</name>
<feature type="non-terminal residue" evidence="3">
    <location>
        <position position="1069"/>
    </location>
</feature>
<dbReference type="PANTHER" id="PTHR28660">
    <property type="entry name" value="COILED-COIL DOMAIN-CONTAINING PROTEIN 73"/>
    <property type="match status" value="1"/>
</dbReference>
<reference evidence="3 4" key="1">
    <citation type="submission" date="2019-09" db="EMBL/GenBank/DDBJ databases">
        <title>Bird 10,000 Genomes (B10K) Project - Family phase.</title>
        <authorList>
            <person name="Zhang G."/>
        </authorList>
    </citation>
    <scope>NUCLEOTIDE SEQUENCE [LARGE SCALE GENOMIC DNA]</scope>
    <source>
        <strain evidence="3">B10K-DU-029-41</strain>
        <tissue evidence="3">Liver</tissue>
    </source>
</reference>
<dbReference type="EMBL" id="VZRS01013871">
    <property type="protein sequence ID" value="NWW67617.1"/>
    <property type="molecule type" value="Genomic_DNA"/>
</dbReference>
<feature type="coiled-coil region" evidence="1">
    <location>
        <begin position="270"/>
        <end position="357"/>
    </location>
</feature>
<feature type="compositionally biased region" description="Polar residues" evidence="2">
    <location>
        <begin position="515"/>
        <end position="527"/>
    </location>
</feature>
<feature type="compositionally biased region" description="Basic and acidic residues" evidence="2">
    <location>
        <begin position="741"/>
        <end position="760"/>
    </location>
</feature>
<feature type="non-terminal residue" evidence="3">
    <location>
        <position position="1"/>
    </location>
</feature>
<feature type="compositionally biased region" description="Basic and acidic residues" evidence="2">
    <location>
        <begin position="549"/>
        <end position="566"/>
    </location>
</feature>
<dbReference type="InterPro" id="IPR031650">
    <property type="entry name" value="CCDC73"/>
</dbReference>
<feature type="compositionally biased region" description="Basic and acidic residues" evidence="2">
    <location>
        <begin position="779"/>
        <end position="800"/>
    </location>
</feature>
<dbReference type="AlphaFoldDB" id="A0A7K6Q345"/>
<feature type="coiled-coil region" evidence="1">
    <location>
        <begin position="182"/>
        <end position="241"/>
    </location>
</feature>
<feature type="region of interest" description="Disordered" evidence="2">
    <location>
        <begin position="1013"/>
        <end position="1032"/>
    </location>
</feature>
<feature type="compositionally biased region" description="Basic and acidic residues" evidence="2">
    <location>
        <begin position="580"/>
        <end position="590"/>
    </location>
</feature>
<proteinExistence type="predicted"/>
<gene>
    <name evidence="3" type="primary">Ccdc73</name>
    <name evidence="3" type="ORF">IFRKOW_R09832</name>
</gene>
<evidence type="ECO:0000256" key="1">
    <source>
        <dbReference type="SAM" id="Coils"/>
    </source>
</evidence>
<evidence type="ECO:0000313" key="3">
    <source>
        <dbReference type="EMBL" id="NWW67617.1"/>
    </source>
</evidence>
<dbReference type="Pfam" id="PF15818">
    <property type="entry name" value="CCDC73"/>
    <property type="match status" value="1"/>
</dbReference>
<feature type="region of interest" description="Disordered" evidence="2">
    <location>
        <begin position="361"/>
        <end position="387"/>
    </location>
</feature>
<feature type="region of interest" description="Disordered" evidence="2">
    <location>
        <begin position="741"/>
        <end position="801"/>
    </location>
</feature>
<dbReference type="PANTHER" id="PTHR28660:SF1">
    <property type="entry name" value="COILED-COIL DOMAIN-CONTAINING PROTEIN 73"/>
    <property type="match status" value="1"/>
</dbReference>
<organism evidence="3 4">
    <name type="scientific">Ifrita kowaldi</name>
    <name type="common">blue-capped ifrita</name>
    <dbReference type="NCBI Taxonomy" id="461245"/>
    <lineage>
        <taxon>Eukaryota</taxon>
        <taxon>Metazoa</taxon>
        <taxon>Chordata</taxon>
        <taxon>Craniata</taxon>
        <taxon>Vertebrata</taxon>
        <taxon>Euteleostomi</taxon>
        <taxon>Archelosauria</taxon>
        <taxon>Archosauria</taxon>
        <taxon>Dinosauria</taxon>
        <taxon>Saurischia</taxon>
        <taxon>Theropoda</taxon>
        <taxon>Coelurosauria</taxon>
        <taxon>Aves</taxon>
        <taxon>Neognathae</taxon>
        <taxon>Neoaves</taxon>
        <taxon>Telluraves</taxon>
        <taxon>Australaves</taxon>
        <taxon>Passeriformes</taxon>
        <taxon>Corvoidea</taxon>
        <taxon>Cinclosomatidae</taxon>
        <taxon>Ifrita</taxon>
    </lineage>
</organism>
<sequence>LPSPSETLLSIRLLDFKTSLLEAIEELRIRRETETNYEDQINKIVIEKQELEWQKEALQHQTGTLEQQNKEAMAAFKKQLQARMFAMEEEKGKYQLAVETKEKEIDGLKETLKALQISKYTLQKKLNEMDQKLQMHLTAKEEHHKKLNEVERCYAAIASQFGIVKGVHGKLEHSVQEAIQHNKKLASVNKRQETEISNLKEELKKVTTDLIRSKVTSQYRVGEENINLAVKEKQFQELQQKIRMETAVSKKVQEENSHIKEEKLEILSSLQCVQELLQRTTQTNVRMEAELNALKEDYQALERDNELQREKAKENEEKFLNLQNEHEKALRTWKNHEENMRREMHTLKKELDSLKGLHRHLEDYRPPQGNQHSEQVENLQSGQEHSKDNEIQAIKKENEFMQSVIRKYGKCGNEEETEVKNTRDQSSSIEELKTEQSNDLPWITEINIQVLENSFKDEINVASPCEVKQREASPRNTLCTDTDLITQGHTSEMHVTGCKEAEDPGATHRMLPDESNANLDQKSQDSTEPLAARHTQTRKAFLGNTETVGADRKNGSQETNTSKEELSNTTDESTCAKADANSDTRQHHESVLTPEAPKPESEAVLCTEKSALHDRSTDSHQAKELSFGIQPYTKENSQAEHQKCSLLNSDNYVGSGLHKTEKLLNLSDLHRDKLPLEQTHVDAEGRNDDSARNMNSTGVLVTDAQNPPTVCCDEASGDDAAEKEHRDKKCLLGTFNLCPPKTERGINLDDMHSKQPEQDSAKQTGNATNTGTSGAEAKSPVKADGIESPHKKPPTDRGSIDKLIPCKNVHDDTQIHSIQTGHSLEMNTSNNTLLKEKKDSLNTTVPGRKFAEGHLKESCSLPMRTSGNLVNISVRSSFDLSTSDKKAEKTPLYLNFLALSSCSRINQMRGQATWASASKEPSLLKEKLPCLVEKANIISNTESQNLSENVDSGETEQGSSSLNRAANTLNTSSIHQDPQGDPSEEWNAIAKAFYDSSFPTEHVKEGFAALQNKQKSSHMTVTPARSEKALKDEDSCSLHNSIIQNQTGGIEKLLNLERLHSARKRKYEE</sequence>
<keyword evidence="1" id="KW-0175">Coiled coil</keyword>